<dbReference type="AlphaFoldDB" id="A0A1W4WHU2"/>
<dbReference type="RefSeq" id="XP_018319672.1">
    <property type="nucleotide sequence ID" value="XM_018464170.2"/>
</dbReference>
<dbReference type="SMART" id="SM00967">
    <property type="entry name" value="SpoU_sub_bind"/>
    <property type="match status" value="1"/>
</dbReference>
<protein>
    <submittedName>
        <fullName evidence="6 7">rRNA methyltransferase 3, mitochondrial</fullName>
    </submittedName>
</protein>
<dbReference type="InterPro" id="IPR029028">
    <property type="entry name" value="Alpha/beta_knot_MTases"/>
</dbReference>
<dbReference type="InterPro" id="IPR001537">
    <property type="entry name" value="SpoU_MeTrfase"/>
</dbReference>
<dbReference type="GO" id="GO:0003723">
    <property type="term" value="F:RNA binding"/>
    <property type="evidence" value="ECO:0007669"/>
    <property type="project" value="InterPro"/>
</dbReference>
<dbReference type="Gene3D" id="3.40.1280.10">
    <property type="match status" value="1"/>
</dbReference>
<reference evidence="6 7" key="1">
    <citation type="submission" date="2025-04" db="UniProtKB">
        <authorList>
            <consortium name="RefSeq"/>
        </authorList>
    </citation>
    <scope>IDENTIFICATION</scope>
    <source>
        <tissue evidence="6 7">Entire body</tissue>
    </source>
</reference>
<dbReference type="GO" id="GO:0008173">
    <property type="term" value="F:RNA methyltransferase activity"/>
    <property type="evidence" value="ECO:0007669"/>
    <property type="project" value="InterPro"/>
</dbReference>
<dbReference type="SUPFAM" id="SSF75217">
    <property type="entry name" value="alpha/beta knot"/>
    <property type="match status" value="1"/>
</dbReference>
<dbReference type="InterPro" id="IPR029064">
    <property type="entry name" value="Ribosomal_eL30-like_sf"/>
</dbReference>
<evidence type="ECO:0000313" key="7">
    <source>
        <dbReference type="RefSeq" id="XP_018319673.1"/>
    </source>
</evidence>
<dbReference type="GO" id="GO:0005737">
    <property type="term" value="C:cytoplasm"/>
    <property type="evidence" value="ECO:0007669"/>
    <property type="project" value="UniProtKB-ARBA"/>
</dbReference>
<dbReference type="GO" id="GO:0032259">
    <property type="term" value="P:methylation"/>
    <property type="evidence" value="ECO:0007669"/>
    <property type="project" value="UniProtKB-KW"/>
</dbReference>
<dbReference type="InterPro" id="IPR013123">
    <property type="entry name" value="SpoU_subst-bd"/>
</dbReference>
<keyword evidence="2" id="KW-0808">Transferase</keyword>
<keyword evidence="5" id="KW-1185">Reference proteome</keyword>
<dbReference type="InterPro" id="IPR029026">
    <property type="entry name" value="tRNA_m1G_MTases_N"/>
</dbReference>
<name>A0A1W4WHU2_AGRPL</name>
<dbReference type="InterPro" id="IPR051259">
    <property type="entry name" value="rRNA_Methyltransferase"/>
</dbReference>
<dbReference type="PANTHER" id="PTHR43191">
    <property type="entry name" value="RRNA METHYLTRANSFERASE 3"/>
    <property type="match status" value="1"/>
</dbReference>
<dbReference type="KEGG" id="apln:108733122"/>
<dbReference type="Gene3D" id="3.30.1330.30">
    <property type="match status" value="1"/>
</dbReference>
<dbReference type="SUPFAM" id="SSF55315">
    <property type="entry name" value="L30e-like"/>
    <property type="match status" value="1"/>
</dbReference>
<feature type="region of interest" description="Disordered" evidence="3">
    <location>
        <begin position="63"/>
        <end position="97"/>
    </location>
</feature>
<organism evidence="5 7">
    <name type="scientific">Agrilus planipennis</name>
    <name type="common">Emerald ash borer</name>
    <name type="synonym">Agrilus marcopoli</name>
    <dbReference type="NCBI Taxonomy" id="224129"/>
    <lineage>
        <taxon>Eukaryota</taxon>
        <taxon>Metazoa</taxon>
        <taxon>Ecdysozoa</taxon>
        <taxon>Arthropoda</taxon>
        <taxon>Hexapoda</taxon>
        <taxon>Insecta</taxon>
        <taxon>Pterygota</taxon>
        <taxon>Neoptera</taxon>
        <taxon>Endopterygota</taxon>
        <taxon>Coleoptera</taxon>
        <taxon>Polyphaga</taxon>
        <taxon>Elateriformia</taxon>
        <taxon>Buprestoidea</taxon>
        <taxon>Buprestidae</taxon>
        <taxon>Agrilinae</taxon>
        <taxon>Agrilus</taxon>
    </lineage>
</organism>
<dbReference type="RefSeq" id="XP_018319674.1">
    <property type="nucleotide sequence ID" value="XM_018464172.2"/>
</dbReference>
<dbReference type="CDD" id="cd18106">
    <property type="entry name" value="SpoU-like_RNMTL1"/>
    <property type="match status" value="1"/>
</dbReference>
<keyword evidence="1 6" id="KW-0489">Methyltransferase</keyword>
<evidence type="ECO:0000313" key="5">
    <source>
        <dbReference type="Proteomes" id="UP000192223"/>
    </source>
</evidence>
<dbReference type="OrthoDB" id="270651at2759"/>
<dbReference type="Pfam" id="PF00588">
    <property type="entry name" value="SpoU_methylase"/>
    <property type="match status" value="1"/>
</dbReference>
<proteinExistence type="predicted"/>
<dbReference type="STRING" id="224129.A0A1W4WHU2"/>
<dbReference type="GeneID" id="108733122"/>
<dbReference type="GO" id="GO:0006396">
    <property type="term" value="P:RNA processing"/>
    <property type="evidence" value="ECO:0007669"/>
    <property type="project" value="InterPro"/>
</dbReference>
<accession>A0A1W4WHU2</accession>
<dbReference type="RefSeq" id="XP_018319673.1">
    <property type="nucleotide sequence ID" value="XM_018464171.2"/>
</dbReference>
<gene>
    <name evidence="6 7 8" type="primary">LOC108733122</name>
</gene>
<sequence length="425" mass="48362">MDLVYRKVFTKLTTDVFKRGFQIRFYPRWQHRTPRRVYSADEYAEIELQEVIKSKQIEIEKPTKFSFSNREDSKKDHSEDTLNLNSQNKQKKKINRPKQVIKETTTTDMLSTSIDAEGNFIYSKAKNNDPQVSSILTTVKSHKHKKKEGLSLLEGKRMIVEALKANCSLKYLLFSRTKDVECIKKYLPKFGVKILKVPYREMQMWSDLVTTPGIMGIIKLPKVDEYNSPSNSLPLTIICDNIREPGNLGATLRIAAGVGAEKVILTKGCVDLWETKVLRSSMGAHFKLQIHSKMDWPSITKILDSSSHLLIADNHIVTEAEHFGKVNKADELKEIIQSIPLLPYYNLDFSKMNPLVLVIGGETEGISEESFKAAVKYKGVRLNIPLKNDVESLNTGSALSVIAFEILKQFECKTDDFSKLEKLVV</sequence>
<evidence type="ECO:0000256" key="1">
    <source>
        <dbReference type="ARBA" id="ARBA00022603"/>
    </source>
</evidence>
<evidence type="ECO:0000259" key="4">
    <source>
        <dbReference type="SMART" id="SM00967"/>
    </source>
</evidence>
<feature type="domain" description="RNA 2-O ribose methyltransferase substrate binding" evidence="4">
    <location>
        <begin position="152"/>
        <end position="224"/>
    </location>
</feature>
<feature type="compositionally biased region" description="Basic and acidic residues" evidence="3">
    <location>
        <begin position="63"/>
        <end position="80"/>
    </location>
</feature>
<evidence type="ECO:0000313" key="6">
    <source>
        <dbReference type="RefSeq" id="XP_018319672.1"/>
    </source>
</evidence>
<evidence type="ECO:0000313" key="8">
    <source>
        <dbReference type="RefSeq" id="XP_018319674.1"/>
    </source>
</evidence>
<dbReference type="Proteomes" id="UP000192223">
    <property type="component" value="Unplaced"/>
</dbReference>
<evidence type="ECO:0000256" key="3">
    <source>
        <dbReference type="SAM" id="MobiDB-lite"/>
    </source>
</evidence>
<evidence type="ECO:0000256" key="2">
    <source>
        <dbReference type="ARBA" id="ARBA00022679"/>
    </source>
</evidence>
<dbReference type="PANTHER" id="PTHR43191:SF2">
    <property type="entry name" value="RRNA METHYLTRANSFERASE 3, MITOCHONDRIAL"/>
    <property type="match status" value="1"/>
</dbReference>